<dbReference type="RefSeq" id="WP_259543247.1">
    <property type="nucleotide sequence ID" value="NZ_JANLCJ010000319.1"/>
</dbReference>
<organism evidence="1 2">
    <name type="scientific">Herbiconiux daphne</name>
    <dbReference type="NCBI Taxonomy" id="2970914"/>
    <lineage>
        <taxon>Bacteria</taxon>
        <taxon>Bacillati</taxon>
        <taxon>Actinomycetota</taxon>
        <taxon>Actinomycetes</taxon>
        <taxon>Micrococcales</taxon>
        <taxon>Microbacteriaceae</taxon>
        <taxon>Herbiconiux</taxon>
    </lineage>
</organism>
<proteinExistence type="predicted"/>
<gene>
    <name evidence="1" type="ORF">N1032_24960</name>
</gene>
<comment type="caution">
    <text evidence="1">The sequence shown here is derived from an EMBL/GenBank/DDBJ whole genome shotgun (WGS) entry which is preliminary data.</text>
</comment>
<dbReference type="Gene3D" id="3.40.50.300">
    <property type="entry name" value="P-loop containing nucleotide triphosphate hydrolases"/>
    <property type="match status" value="1"/>
</dbReference>
<keyword evidence="2" id="KW-1185">Reference proteome</keyword>
<dbReference type="SUPFAM" id="SSF52540">
    <property type="entry name" value="P-loop containing nucleoside triphosphate hydrolases"/>
    <property type="match status" value="1"/>
</dbReference>
<name>A0ABT2HAJ3_9MICO</name>
<dbReference type="InterPro" id="IPR027417">
    <property type="entry name" value="P-loop_NTPase"/>
</dbReference>
<dbReference type="Proteomes" id="UP001165586">
    <property type="component" value="Unassembled WGS sequence"/>
</dbReference>
<evidence type="ECO:0000313" key="1">
    <source>
        <dbReference type="EMBL" id="MCS5736981.1"/>
    </source>
</evidence>
<evidence type="ECO:0000313" key="2">
    <source>
        <dbReference type="Proteomes" id="UP001165586"/>
    </source>
</evidence>
<dbReference type="EMBL" id="JANLCJ010000319">
    <property type="protein sequence ID" value="MCS5736981.1"/>
    <property type="molecule type" value="Genomic_DNA"/>
</dbReference>
<accession>A0ABT2HAJ3</accession>
<sequence>MSQIIILNGPIGCGKDTVGVAFAEREGWEFTAFKDPMFRIAATTLGMDFHEFIESYQDREWKDSPNEKLNGRTVRELMIHISETYIKPFLGSDYFGQQAADYIRRRPWQRHFIFGDGGFSPEVEALITAGHDVILVHMYRDGCTFEG</sequence>
<feature type="non-terminal residue" evidence="1">
    <location>
        <position position="147"/>
    </location>
</feature>
<protein>
    <submittedName>
        <fullName evidence="1">Uncharacterized protein</fullName>
    </submittedName>
</protein>
<reference evidence="1" key="1">
    <citation type="submission" date="2022-08" db="EMBL/GenBank/DDBJ databases">
        <authorList>
            <person name="Deng Y."/>
            <person name="Han X.-F."/>
            <person name="Zhang Y.-Q."/>
        </authorList>
    </citation>
    <scope>NUCLEOTIDE SEQUENCE</scope>
    <source>
        <strain evidence="1">CPCC 203386</strain>
    </source>
</reference>